<dbReference type="VEuPathDB" id="FungiDB:PTTG_26434"/>
<sequence>MDIQKRNRPIVGQAPKPMPVLPHEIMDMIFQSLEISVSFEESIDTARPEWHISGRVQTSFQVNKARLLEILHRHWALISLVSQFWHKAVIDRRSKFPTTIKSSSASTQSTPILARHKRKKIANISAQIDGDHVFSNICTLNACHPLESITLYQVGQGLQPFDQSWDSLSQVKHLRELRIYQPLSMPLSSVFKLLYSCLNLQVLKLYSFEDAPSPQPPNRPIGNFPGVDEEKMPSTLKQLTCHFPLPWHPSQSCHSLASLLSRGISSLKVLTLVFENIYSDSDQELNDIENEEDQLGNQDSRAEGLREAFRNCRNLQTLRLAAPAEMFSLPFVDPIINNLQALEHLHLKGNLFSPLLFTTNMLPKTLKTIDCQAYSSPILPLLRAVRNSLSYLTNLQSLTITTYRRKPRNFAEALYGQLDLPLPTEEETRDEPLSWDLTPTEALVEQRLLIQECQLRSIKIDGPRPYAHPIHKN</sequence>
<reference evidence="2" key="1">
    <citation type="submission" date="2009-11" db="EMBL/GenBank/DDBJ databases">
        <authorList>
            <consortium name="The Broad Institute Genome Sequencing Platform"/>
            <person name="Ward D."/>
            <person name="Feldgarden M."/>
            <person name="Earl A."/>
            <person name="Young S.K."/>
            <person name="Zeng Q."/>
            <person name="Koehrsen M."/>
            <person name="Alvarado L."/>
            <person name="Berlin A."/>
            <person name="Bochicchio J."/>
            <person name="Borenstein D."/>
            <person name="Chapman S.B."/>
            <person name="Chen Z."/>
            <person name="Engels R."/>
            <person name="Freedman E."/>
            <person name="Gellesch M."/>
            <person name="Goldberg J."/>
            <person name="Griggs A."/>
            <person name="Gujja S."/>
            <person name="Heilman E."/>
            <person name="Heiman D."/>
            <person name="Hepburn T."/>
            <person name="Howarth C."/>
            <person name="Jen D."/>
            <person name="Larson L."/>
            <person name="Lewis B."/>
            <person name="Mehta T."/>
            <person name="Park D."/>
            <person name="Pearson M."/>
            <person name="Roberts A."/>
            <person name="Saif S."/>
            <person name="Shea T."/>
            <person name="Shenoy N."/>
            <person name="Sisk P."/>
            <person name="Stolte C."/>
            <person name="Sykes S."/>
            <person name="Thomson T."/>
            <person name="Walk T."/>
            <person name="White J."/>
            <person name="Yandava C."/>
            <person name="Izard J."/>
            <person name="Baranova O.V."/>
            <person name="Blanton J.M."/>
            <person name="Tanner A.C."/>
            <person name="Dewhirst F.E."/>
            <person name="Haas B."/>
            <person name="Nusbaum C."/>
            <person name="Birren B."/>
        </authorList>
    </citation>
    <scope>NUCLEOTIDE SEQUENCE [LARGE SCALE GENOMIC DNA]</scope>
    <source>
        <strain evidence="2">1-1 BBBD Race 1</strain>
    </source>
</reference>
<evidence type="ECO:0000313" key="2">
    <source>
        <dbReference type="EMBL" id="OAV96258.1"/>
    </source>
</evidence>
<dbReference type="Gene3D" id="3.80.10.10">
    <property type="entry name" value="Ribonuclease Inhibitor"/>
    <property type="match status" value="1"/>
</dbReference>
<gene>
    <name evidence="2" type="ORF">PTTG_26434</name>
</gene>
<keyword evidence="1" id="KW-0175">Coiled coil</keyword>
<protein>
    <submittedName>
        <fullName evidence="2 3">Uncharacterized protein</fullName>
    </submittedName>
</protein>
<dbReference type="EMBL" id="ADAS02000021">
    <property type="protein sequence ID" value="OAV96258.1"/>
    <property type="molecule type" value="Genomic_DNA"/>
</dbReference>
<evidence type="ECO:0000256" key="1">
    <source>
        <dbReference type="SAM" id="Coils"/>
    </source>
</evidence>
<keyword evidence="4" id="KW-1185">Reference proteome</keyword>
<dbReference type="EnsemblFungi" id="PTTG_26434-t43_1">
    <property type="protein sequence ID" value="PTTG_26434-t43_1-p1"/>
    <property type="gene ID" value="PTTG_26434"/>
</dbReference>
<evidence type="ECO:0000313" key="3">
    <source>
        <dbReference type="EnsemblFungi" id="PTTG_26434-t43_1-p1"/>
    </source>
</evidence>
<name>A0A180GV63_PUCT1</name>
<organism evidence="2">
    <name type="scientific">Puccinia triticina (isolate 1-1 / race 1 (BBBD))</name>
    <name type="common">Brown leaf rust fungus</name>
    <dbReference type="NCBI Taxonomy" id="630390"/>
    <lineage>
        <taxon>Eukaryota</taxon>
        <taxon>Fungi</taxon>
        <taxon>Dikarya</taxon>
        <taxon>Basidiomycota</taxon>
        <taxon>Pucciniomycotina</taxon>
        <taxon>Pucciniomycetes</taxon>
        <taxon>Pucciniales</taxon>
        <taxon>Pucciniaceae</taxon>
        <taxon>Puccinia</taxon>
    </lineage>
</organism>
<reference evidence="3 4" key="3">
    <citation type="journal article" date="2017" name="G3 (Bethesda)">
        <title>Comparative analysis highlights variable genome content of wheat rusts and divergence of the mating loci.</title>
        <authorList>
            <person name="Cuomo C.A."/>
            <person name="Bakkeren G."/>
            <person name="Khalil H.B."/>
            <person name="Panwar V."/>
            <person name="Joly D."/>
            <person name="Linning R."/>
            <person name="Sakthikumar S."/>
            <person name="Song X."/>
            <person name="Adiconis X."/>
            <person name="Fan L."/>
            <person name="Goldberg J.M."/>
            <person name="Levin J.Z."/>
            <person name="Young S."/>
            <person name="Zeng Q."/>
            <person name="Anikster Y."/>
            <person name="Bruce M."/>
            <person name="Wang M."/>
            <person name="Yin C."/>
            <person name="McCallum B."/>
            <person name="Szabo L.J."/>
            <person name="Hulbert S."/>
            <person name="Chen X."/>
            <person name="Fellers J.P."/>
        </authorList>
    </citation>
    <scope>NUCLEOTIDE SEQUENCE</scope>
    <source>
        <strain evidence="4">Isolate 1-1 / race 1 (BBBD)</strain>
        <strain evidence="3">isolate 1-1 / race 1 (BBBD)</strain>
    </source>
</reference>
<reference evidence="2" key="2">
    <citation type="submission" date="2016-05" db="EMBL/GenBank/DDBJ databases">
        <title>Comparative analysis highlights variable genome content of wheat rusts and divergence of the mating loci.</title>
        <authorList>
            <person name="Cuomo C.A."/>
            <person name="Bakkeren G."/>
            <person name="Szabo L."/>
            <person name="Khalil H."/>
            <person name="Joly D."/>
            <person name="Goldberg J."/>
            <person name="Young S."/>
            <person name="Zeng Q."/>
            <person name="Fellers J."/>
        </authorList>
    </citation>
    <scope>NUCLEOTIDE SEQUENCE [LARGE SCALE GENOMIC DNA]</scope>
    <source>
        <strain evidence="2">1-1 BBBD Race 1</strain>
    </source>
</reference>
<dbReference type="OrthoDB" id="2496414at2759"/>
<dbReference type="AlphaFoldDB" id="A0A180GV63"/>
<feature type="coiled-coil region" evidence="1">
    <location>
        <begin position="278"/>
        <end position="308"/>
    </location>
</feature>
<dbReference type="SUPFAM" id="SSF52047">
    <property type="entry name" value="RNI-like"/>
    <property type="match status" value="1"/>
</dbReference>
<evidence type="ECO:0000313" key="4">
    <source>
        <dbReference type="Proteomes" id="UP000005240"/>
    </source>
</evidence>
<reference evidence="3" key="4">
    <citation type="submission" date="2025-05" db="UniProtKB">
        <authorList>
            <consortium name="EnsemblFungi"/>
        </authorList>
    </citation>
    <scope>IDENTIFICATION</scope>
    <source>
        <strain evidence="3">isolate 1-1 / race 1 (BBBD)</strain>
    </source>
</reference>
<dbReference type="InterPro" id="IPR032675">
    <property type="entry name" value="LRR_dom_sf"/>
</dbReference>
<accession>A0A180GV63</accession>
<proteinExistence type="predicted"/>
<dbReference type="Proteomes" id="UP000005240">
    <property type="component" value="Unassembled WGS sequence"/>
</dbReference>